<feature type="region of interest" description="Disordered" evidence="3">
    <location>
        <begin position="454"/>
        <end position="499"/>
    </location>
</feature>
<feature type="region of interest" description="Disordered" evidence="3">
    <location>
        <begin position="527"/>
        <end position="641"/>
    </location>
</feature>
<dbReference type="Pfam" id="PF00169">
    <property type="entry name" value="PH"/>
    <property type="match status" value="1"/>
</dbReference>
<name>A0AAD9R0N9_ACRCE</name>
<comment type="caution">
    <text evidence="6">The sequence shown here is derived from an EMBL/GenBank/DDBJ whole genome shotgun (WGS) entry which is preliminary data.</text>
</comment>
<feature type="domain" description="PH" evidence="4">
    <location>
        <begin position="14"/>
        <end position="122"/>
    </location>
</feature>
<dbReference type="CDD" id="cd00821">
    <property type="entry name" value="PH"/>
    <property type="match status" value="1"/>
</dbReference>
<reference evidence="6" key="1">
    <citation type="journal article" date="2023" name="G3 (Bethesda)">
        <title>Whole genome assembly and annotation of the endangered Caribbean coral Acropora cervicornis.</title>
        <authorList>
            <person name="Selwyn J.D."/>
            <person name="Vollmer S.V."/>
        </authorList>
    </citation>
    <scope>NUCLEOTIDE SEQUENCE</scope>
    <source>
        <strain evidence="6">K2</strain>
    </source>
</reference>
<dbReference type="SMART" id="SM00233">
    <property type="entry name" value="PH"/>
    <property type="match status" value="1"/>
</dbReference>
<dbReference type="PROSITE" id="PS50003">
    <property type="entry name" value="PH_DOMAIN"/>
    <property type="match status" value="1"/>
</dbReference>
<dbReference type="InterPro" id="IPR037213">
    <property type="entry name" value="Run_dom_sf"/>
</dbReference>
<dbReference type="InterPro" id="IPR004012">
    <property type="entry name" value="Run_dom"/>
</dbReference>
<feature type="domain" description="RUN" evidence="5">
    <location>
        <begin position="909"/>
        <end position="1042"/>
    </location>
</feature>
<protein>
    <recommendedName>
        <fullName evidence="8">PH domain-containing protein</fullName>
    </recommendedName>
</protein>
<evidence type="ECO:0000313" key="6">
    <source>
        <dbReference type="EMBL" id="KAK2570952.1"/>
    </source>
</evidence>
<dbReference type="InterPro" id="IPR011993">
    <property type="entry name" value="PH-like_dom_sf"/>
</dbReference>
<dbReference type="Proteomes" id="UP001249851">
    <property type="component" value="Unassembled WGS sequence"/>
</dbReference>
<comment type="subcellular location">
    <subcellularLocation>
        <location evidence="1">Lysosome membrane</location>
    </subcellularLocation>
</comment>
<dbReference type="Pfam" id="PF02759">
    <property type="entry name" value="RUN"/>
    <property type="match status" value="1"/>
</dbReference>
<evidence type="ECO:0000256" key="1">
    <source>
        <dbReference type="ARBA" id="ARBA00004656"/>
    </source>
</evidence>
<dbReference type="SUPFAM" id="SSF140741">
    <property type="entry name" value="RUN domain-like"/>
    <property type="match status" value="1"/>
</dbReference>
<evidence type="ECO:0000259" key="5">
    <source>
        <dbReference type="PROSITE" id="PS50826"/>
    </source>
</evidence>
<dbReference type="Gene3D" id="1.20.58.900">
    <property type="match status" value="1"/>
</dbReference>
<gene>
    <name evidence="6" type="ORF">P5673_004676</name>
</gene>
<dbReference type="SUPFAM" id="SSF50729">
    <property type="entry name" value="PH domain-like"/>
    <property type="match status" value="1"/>
</dbReference>
<keyword evidence="2" id="KW-0458">Lysosome</keyword>
<dbReference type="Gene3D" id="2.30.29.30">
    <property type="entry name" value="Pleckstrin-homology domain (PH domain)/Phosphotyrosine-binding domain (PTB)"/>
    <property type="match status" value="1"/>
</dbReference>
<proteinExistence type="predicted"/>
<evidence type="ECO:0000256" key="2">
    <source>
        <dbReference type="ARBA" id="ARBA00023228"/>
    </source>
</evidence>
<evidence type="ECO:0000313" key="7">
    <source>
        <dbReference type="Proteomes" id="UP001249851"/>
    </source>
</evidence>
<evidence type="ECO:0008006" key="8">
    <source>
        <dbReference type="Google" id="ProtNLM"/>
    </source>
</evidence>
<feature type="compositionally biased region" description="Polar residues" evidence="3">
    <location>
        <begin position="611"/>
        <end position="623"/>
    </location>
</feature>
<accession>A0AAD9R0N9</accession>
<sequence>MEVTTKFERLNRPPPHLEGNLVLHKSGKFGMSRSKRAFFVLFQTVLHQYETKEMYIKGRRPVTNFEIHLEEVCGITECLVANKHYKNRSFSLTLIHGTEYIFSAESREAVKLWVDGLRSAKEFWIQHHKREEAKQKNKKKPLDCRETDPTHREEEVCICLSGQLHQDSELAQVDVTTWKGVTHRVVLPLIFDMGELLSALGSKMWKCAACPTCKLQQSSMEIWTVDESGTGKKLDLKDGMLDVSKLGRHYYVLVHNYKVPYLPIFADKLSSLGCSNFSLYLVNEKGTSMPFHPEDEPLKHSLKGKLVLKNRALNSACPVARTGSAIKRERLRKVEQNWKNQKALKIVEREKCRFRSNFHGRDSNNTAFRLPQNGVVSWPNLNRQTNDHNVTQTSSYFELKDFSPALKGVSALPQHNARENGKSSAEVIKTVISPSDANSTTFADKDLARDELADCGAPENTRSEATMREEALKNESDKDERKSQENGEIVASNYSGPALSLPLSVTNELTSDESLKCSDILANNRSQEGMRGTVSDSTEDVTRINEDNCVDQSGAFDGKDGDISWSMSLSMPQPPPQPLQPPSLSASSSPSTPPPPPPLPSPSSEDDNGMSVGNSLKRTSDPLTFTEKEDDIPEQGSCTKPESSICKERALVELHSCRYTIVGSPRVLDLVVRVCSGQKLNEEEVGNTNEFSRICLSGWHLIYEQGTWSVVERGKSLMLDLSVAVECKLTETLRVFFYQEDKVWTVLEDQPSLNGGDSVQLPLHPESPVENYGMNSQETPSRVEVASCEGNMDDANVIKDSIQSPVVSNQNESPSLNCALNALEDPLGNGNGSLQDKVENAVVSVEESKEGTNQRSVAATLKNEKKSGNSNTEGSSRGKLHSAIRNIFIHVSKFGDPPENALNDSVHDGLIESICTPLCSALWDLLSVGLRKKMFFSNYTAWDVLYSFKDASEMVKRTVEWVNYKYTWLNEREKFQVFVCECLNIGEGTLHLWLQILFREKQRLAKYYNQEGIVFQLSCEDLDGIVLDLSKISSLPFELHSESWMKVRSGAFSGPAFSFE</sequence>
<dbReference type="PROSITE" id="PS50826">
    <property type="entry name" value="RUN"/>
    <property type="match status" value="1"/>
</dbReference>
<evidence type="ECO:0000256" key="3">
    <source>
        <dbReference type="SAM" id="MobiDB-lite"/>
    </source>
</evidence>
<dbReference type="AlphaFoldDB" id="A0AAD9R0N9"/>
<feature type="compositionally biased region" description="Pro residues" evidence="3">
    <location>
        <begin position="591"/>
        <end position="601"/>
    </location>
</feature>
<feature type="compositionally biased region" description="Basic and acidic residues" evidence="3">
    <location>
        <begin position="461"/>
        <end position="485"/>
    </location>
</feature>
<dbReference type="EMBL" id="JARQWQ010000007">
    <property type="protein sequence ID" value="KAK2570952.1"/>
    <property type="molecule type" value="Genomic_DNA"/>
</dbReference>
<keyword evidence="7" id="KW-1185">Reference proteome</keyword>
<dbReference type="GO" id="GO:0005765">
    <property type="term" value="C:lysosomal membrane"/>
    <property type="evidence" value="ECO:0007669"/>
    <property type="project" value="UniProtKB-SubCell"/>
</dbReference>
<feature type="compositionally biased region" description="Pro residues" evidence="3">
    <location>
        <begin position="572"/>
        <end position="581"/>
    </location>
</feature>
<organism evidence="6 7">
    <name type="scientific">Acropora cervicornis</name>
    <name type="common">Staghorn coral</name>
    <dbReference type="NCBI Taxonomy" id="6130"/>
    <lineage>
        <taxon>Eukaryota</taxon>
        <taxon>Metazoa</taxon>
        <taxon>Cnidaria</taxon>
        <taxon>Anthozoa</taxon>
        <taxon>Hexacorallia</taxon>
        <taxon>Scleractinia</taxon>
        <taxon>Astrocoeniina</taxon>
        <taxon>Acroporidae</taxon>
        <taxon>Acropora</taxon>
    </lineage>
</organism>
<evidence type="ECO:0000259" key="4">
    <source>
        <dbReference type="PROSITE" id="PS50003"/>
    </source>
</evidence>
<feature type="region of interest" description="Disordered" evidence="3">
    <location>
        <begin position="845"/>
        <end position="878"/>
    </location>
</feature>
<reference evidence="6" key="2">
    <citation type="journal article" date="2023" name="Science">
        <title>Genomic signatures of disease resistance in endangered staghorn corals.</title>
        <authorList>
            <person name="Vollmer S.V."/>
            <person name="Selwyn J.D."/>
            <person name="Despard B.A."/>
            <person name="Roesel C.L."/>
        </authorList>
    </citation>
    <scope>NUCLEOTIDE SEQUENCE</scope>
    <source>
        <strain evidence="6">K2</strain>
    </source>
</reference>
<dbReference type="InterPro" id="IPR001849">
    <property type="entry name" value="PH_domain"/>
</dbReference>